<evidence type="ECO:0000313" key="2">
    <source>
        <dbReference type="Proteomes" id="UP000295021"/>
    </source>
</evidence>
<dbReference type="Proteomes" id="UP000295021">
    <property type="component" value="Unassembled WGS sequence"/>
</dbReference>
<organism evidence="1 2">
    <name type="scientific">Rhizobium laguerreae</name>
    <dbReference type="NCBI Taxonomy" id="1076926"/>
    <lineage>
        <taxon>Bacteria</taxon>
        <taxon>Pseudomonadati</taxon>
        <taxon>Pseudomonadota</taxon>
        <taxon>Alphaproteobacteria</taxon>
        <taxon>Hyphomicrobiales</taxon>
        <taxon>Rhizobiaceae</taxon>
        <taxon>Rhizobium/Agrobacterium group</taxon>
        <taxon>Rhizobium</taxon>
    </lineage>
</organism>
<protein>
    <recommendedName>
        <fullName evidence="3">ApeA N-terminal domain-containing protein</fullName>
    </recommendedName>
</protein>
<accession>A0AAX2QDV3</accession>
<dbReference type="AlphaFoldDB" id="A0AAX2QDV3"/>
<dbReference type="RefSeq" id="WP_132613780.1">
    <property type="nucleotide sequence ID" value="NZ_SMBI01000014.1"/>
</dbReference>
<dbReference type="EMBL" id="SMBI01000014">
    <property type="protein sequence ID" value="TCU18660.1"/>
    <property type="molecule type" value="Genomic_DNA"/>
</dbReference>
<gene>
    <name evidence="1" type="ORF">EV131_114167</name>
</gene>
<evidence type="ECO:0008006" key="3">
    <source>
        <dbReference type="Google" id="ProtNLM"/>
    </source>
</evidence>
<comment type="caution">
    <text evidence="1">The sequence shown here is derived from an EMBL/GenBank/DDBJ whole genome shotgun (WGS) entry which is preliminary data.</text>
</comment>
<name>A0AAX2QDV3_9HYPH</name>
<evidence type="ECO:0000313" key="1">
    <source>
        <dbReference type="EMBL" id="TCU18660.1"/>
    </source>
</evidence>
<sequence length="422" mass="47254">MTETTSAITPCQPLAAEPTDATPVAHTLYRWRHLMERPLTIPFARMRLFGSDHEGVLAEGEGVLEFPDDETISYRMTGSTFDLRAALGRSTRCRENPYDPRLAFRLEGEHTDGSVFRSSWTCPRIDLSPDNHLICTGDIDGGLWIDDHQVAQDVNTTEVAVHVPCGDDLDYTLHHQVGNGCTVEVLGEKIRFEYDRAAQTLTASLGASGRFRFPFAENWVVEPLRIMFAQLVFPRLTARNHPDGRAAVSVRTTQNFVRTAGWVKLWSNEVRYADREGFWSLYASILAFMVRSHEAAEDPDVDAAAITELYEEVVHATRGSRWVWAMVIASSVESLLQKLIPSGGLNPAANVAQIEALSAHVRTWQGDGDLRKSLVNALDRRRSLSPRNVLSALRRTGRVTKAEFEAWDELRNKSMHGNPVSR</sequence>
<proteinExistence type="predicted"/>
<reference evidence="1 2" key="1">
    <citation type="submission" date="2019-03" db="EMBL/GenBank/DDBJ databases">
        <title>Genomic Encyclopedia of Type Strains, Phase IV (KMG-V): Genome sequencing to study the core and pangenomes of soil and plant-associated prokaryotes.</title>
        <authorList>
            <person name="Whitman W."/>
        </authorList>
    </citation>
    <scope>NUCLEOTIDE SEQUENCE [LARGE SCALE GENOMIC DNA]</scope>
    <source>
        <strain evidence="1 2">FB403</strain>
    </source>
</reference>